<dbReference type="KEGG" id="bpu:BPUM_0395"/>
<evidence type="ECO:0000313" key="2">
    <source>
        <dbReference type="EMBL" id="ABV61090.1"/>
    </source>
</evidence>
<dbReference type="HOGENOM" id="CLU_368696_0_0_9"/>
<keyword evidence="1" id="KW-1133">Transmembrane helix</keyword>
<dbReference type="OrthoDB" id="3823543at2"/>
<organism evidence="2 3">
    <name type="scientific">Bacillus pumilus (strain SAFR-032)</name>
    <dbReference type="NCBI Taxonomy" id="315750"/>
    <lineage>
        <taxon>Bacteria</taxon>
        <taxon>Bacillati</taxon>
        <taxon>Bacillota</taxon>
        <taxon>Bacilli</taxon>
        <taxon>Bacillales</taxon>
        <taxon>Bacillaceae</taxon>
        <taxon>Bacillus</taxon>
    </lineage>
</organism>
<sequence length="756" mass="85418">MKGSDQVKRIPVIFLRYIVFFIPAIILSFLVWNHYQDDLSAGKATQYDIRRIFTFDEGKRVVSAVSKDQQLRFVMYDPQSGKIISEWTTESDTFNEMLPSIQGNNLLLALKNKEGQLLIEKLTPSGEKKELIKQNLQIPSFLKTNTYQWNGRLVFTGEMEGAAIVLGELKNGQFFHVHNLNKLNLPARPVSIDAVMNSFRGQTPIPIFELTLKNDQKAYVSGVSNDKHQLGVYVSKNAEPFSLIQDKVEKQLAKTIGTSQNFAVAVESNYPKRPRKVNAEGGLGEVVPTPKPIYQTFIYQLNEEEVLLVGSTAKDEAKGKLTGYIYNHRTNKTTSVSKLFQSFSYENLNREGLFFHKNVKSDWIYYSFENQLTGAFETKSKQLKEFPLQKVISIENASPAHQTSFDTFMQYVMKGGPLILNWALWLFIPLLLFVLAIFLPPILRLVRNNKIKDSVTLEANIVSVKETGTYINEQPLVKMQLQFQYDGQNIEKTVKTVVSYTQIPQPGQRIAILYNPQKKKAMLLKEGDFSQTSEPKFIKGAVLRNIESYGTVGRGTVLSLTFEADQKKYTIPMIQANGFEYRTGEKADLVDISGQLKMAAYGHEVRNRSGKDVTLTGTIQRVKQYPVTIHNQKPIMLDVMVSSGDQSITKTVSQFIPDHMEVAPGTQITMQTKQEELDKEISLMQEKQGSAKVTHVAFSGVIGNQPLATIQIERDGVMYEVKQPIDPITSVLPGDELWVAYHEMTRQAAIVKYASI</sequence>
<dbReference type="eggNOG" id="ENOG5033RY8">
    <property type="taxonomic scope" value="Bacteria"/>
</dbReference>
<reference evidence="2 3" key="2">
    <citation type="journal article" date="2013" name="Extremophiles">
        <title>An ICEBs1-like element may be associated with the extreme radiation and desiccation resistance of Bacillus pumilus SAFR-032 spores.</title>
        <authorList>
            <person name="Tirumalai M.R."/>
            <person name="Fox G.E."/>
        </authorList>
    </citation>
    <scope>NUCLEOTIDE SEQUENCE [LARGE SCALE GENOMIC DNA]</scope>
    <source>
        <strain evidence="2 3">SAFR-032</strain>
    </source>
</reference>
<dbReference type="EMBL" id="CP000813">
    <property type="protein sequence ID" value="ABV61090.1"/>
    <property type="molecule type" value="Genomic_DNA"/>
</dbReference>
<keyword evidence="1" id="KW-0812">Transmembrane</keyword>
<gene>
    <name evidence="2" type="ordered locus">BPUM_0395</name>
</gene>
<keyword evidence="3" id="KW-1185">Reference proteome</keyword>
<protein>
    <submittedName>
        <fullName evidence="2">Uncharacterized protein</fullName>
    </submittedName>
</protein>
<dbReference type="STRING" id="315750.BPUM_0395"/>
<accession>A8FA23</accession>
<dbReference type="AlphaFoldDB" id="A8FA23"/>
<feature type="transmembrane region" description="Helical" evidence="1">
    <location>
        <begin position="422"/>
        <end position="443"/>
    </location>
</feature>
<proteinExistence type="predicted"/>
<reference evidence="2 3" key="1">
    <citation type="journal article" date="2007" name="PLoS ONE">
        <title>Paradoxical DNA repair and peroxide resistance gene conservation in Bacillus pumilus SAFR-032.</title>
        <authorList>
            <person name="Gioia J."/>
            <person name="Yerrapragada S."/>
            <person name="Qin X."/>
            <person name="Jiang H."/>
            <person name="Igboeli O.C."/>
            <person name="Muzny D."/>
            <person name="Dugan-Rocha S."/>
            <person name="Ding Y."/>
            <person name="Hawes A."/>
            <person name="Liu W."/>
            <person name="Perez L."/>
            <person name="Kovar C."/>
            <person name="Dinh H."/>
            <person name="Lee S."/>
            <person name="Nazareth L."/>
            <person name="Blyth P."/>
            <person name="Holder M."/>
            <person name="Buhay C."/>
            <person name="Tirumalai M.R."/>
            <person name="Liu Y."/>
            <person name="Dasgupta I."/>
            <person name="Bokhetache L."/>
            <person name="Fujita M."/>
            <person name="Karouia F."/>
            <person name="Eswara Moorthy P."/>
            <person name="Siefert J."/>
            <person name="Uzman A."/>
            <person name="Buzumbo P."/>
            <person name="Verma A."/>
            <person name="Zwiya H."/>
            <person name="McWilliams B.D."/>
            <person name="Olowu A."/>
            <person name="Clinkenbeard K.D."/>
            <person name="Newcombe D."/>
            <person name="Golebiewski L."/>
            <person name="Petrosino J.F."/>
            <person name="Nicholson W.L."/>
            <person name="Fox G.E."/>
            <person name="Venkateswaran K."/>
            <person name="Highlander S.K."/>
            <person name="Weinstock G.M."/>
        </authorList>
    </citation>
    <scope>NUCLEOTIDE SEQUENCE [LARGE SCALE GENOMIC DNA]</scope>
    <source>
        <strain evidence="2 3">SAFR-032</strain>
    </source>
</reference>
<evidence type="ECO:0000256" key="1">
    <source>
        <dbReference type="SAM" id="Phobius"/>
    </source>
</evidence>
<reference evidence="2 3" key="3">
    <citation type="journal article" date="2013" name="PLoS ONE">
        <title>Candidate genes that may be responsible for the unusual resistances exhibited by Bacillus pumilus SAFR-032 spores.</title>
        <authorList>
            <person name="Tirumalai M.R."/>
            <person name="Rastogi R."/>
            <person name="Zamani N."/>
            <person name="O'Bryant Williams E."/>
            <person name="Allen S."/>
            <person name="Diouf F."/>
            <person name="Kwende S."/>
            <person name="Weinstock G.M."/>
            <person name="Venkateswaran K.J."/>
            <person name="Fox G.E."/>
        </authorList>
    </citation>
    <scope>NUCLEOTIDE SEQUENCE [LARGE SCALE GENOMIC DNA]</scope>
    <source>
        <strain evidence="2 3">SAFR-032</strain>
    </source>
</reference>
<feature type="transmembrane region" description="Helical" evidence="1">
    <location>
        <begin position="12"/>
        <end position="32"/>
    </location>
</feature>
<dbReference type="Proteomes" id="UP000001355">
    <property type="component" value="Chromosome"/>
</dbReference>
<keyword evidence="1" id="KW-0472">Membrane</keyword>
<evidence type="ECO:0000313" key="3">
    <source>
        <dbReference type="Proteomes" id="UP000001355"/>
    </source>
</evidence>
<name>A8FA23_BACP2</name>